<dbReference type="Proteomes" id="UP000005837">
    <property type="component" value="Unassembled WGS sequence"/>
</dbReference>
<accession>C0DV58</accession>
<gene>
    <name evidence="1" type="ORF">EIKCOROL_01247</name>
</gene>
<dbReference type="HOGENOM" id="CLU_3215603_0_0_4"/>
<dbReference type="EMBL" id="ACEA01000020">
    <property type="protein sequence ID" value="EEG24078.1"/>
    <property type="molecule type" value="Genomic_DNA"/>
</dbReference>
<name>C0DV58_EIKCO</name>
<dbReference type="AlphaFoldDB" id="C0DV58"/>
<evidence type="ECO:0000313" key="2">
    <source>
        <dbReference type="Proteomes" id="UP000005837"/>
    </source>
</evidence>
<reference evidence="1 2" key="1">
    <citation type="submission" date="2009-01" db="EMBL/GenBank/DDBJ databases">
        <authorList>
            <person name="Fulton L."/>
            <person name="Clifton S."/>
            <person name="Chinwalla A.T."/>
            <person name="Mitreva M."/>
            <person name="Sodergren E."/>
            <person name="Weinstock G."/>
            <person name="Clifton S."/>
            <person name="Dooling D.J."/>
            <person name="Fulton B."/>
            <person name="Minx P."/>
            <person name="Pepin K.H."/>
            <person name="Johnson M."/>
            <person name="Bhonagiri V."/>
            <person name="Nash W.E."/>
            <person name="Mardis E.R."/>
            <person name="Wilson R.K."/>
        </authorList>
    </citation>
    <scope>NUCLEOTIDE SEQUENCE [LARGE SCALE GENOMIC DNA]</scope>
    <source>
        <strain evidence="1 2">ATCC 23834</strain>
    </source>
</reference>
<sequence>MLVPARGWGKINVKRGWDGLLGGDGWQGWLENTAGVGAIFSGSL</sequence>
<organism evidence="1 2">
    <name type="scientific">Eikenella corrodens ATCC 23834</name>
    <dbReference type="NCBI Taxonomy" id="546274"/>
    <lineage>
        <taxon>Bacteria</taxon>
        <taxon>Pseudomonadati</taxon>
        <taxon>Pseudomonadota</taxon>
        <taxon>Betaproteobacteria</taxon>
        <taxon>Neisseriales</taxon>
        <taxon>Neisseriaceae</taxon>
        <taxon>Eikenella</taxon>
    </lineage>
</organism>
<comment type="caution">
    <text evidence="1">The sequence shown here is derived from an EMBL/GenBank/DDBJ whole genome shotgun (WGS) entry which is preliminary data.</text>
</comment>
<protein>
    <submittedName>
        <fullName evidence="1">Uncharacterized protein</fullName>
    </submittedName>
</protein>
<proteinExistence type="predicted"/>
<evidence type="ECO:0000313" key="1">
    <source>
        <dbReference type="EMBL" id="EEG24078.1"/>
    </source>
</evidence>